<evidence type="ECO:0000313" key="2">
    <source>
        <dbReference type="Proteomes" id="UP001285441"/>
    </source>
</evidence>
<organism evidence="1 2">
    <name type="scientific">Podospora didyma</name>
    <dbReference type="NCBI Taxonomy" id="330526"/>
    <lineage>
        <taxon>Eukaryota</taxon>
        <taxon>Fungi</taxon>
        <taxon>Dikarya</taxon>
        <taxon>Ascomycota</taxon>
        <taxon>Pezizomycotina</taxon>
        <taxon>Sordariomycetes</taxon>
        <taxon>Sordariomycetidae</taxon>
        <taxon>Sordariales</taxon>
        <taxon>Podosporaceae</taxon>
        <taxon>Podospora</taxon>
    </lineage>
</organism>
<protein>
    <submittedName>
        <fullName evidence="1">Uncharacterized protein</fullName>
    </submittedName>
</protein>
<gene>
    <name evidence="1" type="ORF">B0H63DRAFT_490092</name>
</gene>
<evidence type="ECO:0000313" key="1">
    <source>
        <dbReference type="EMBL" id="KAK3367975.1"/>
    </source>
</evidence>
<dbReference type="Proteomes" id="UP001285441">
    <property type="component" value="Unassembled WGS sequence"/>
</dbReference>
<dbReference type="AlphaFoldDB" id="A0AAE0K1R9"/>
<dbReference type="EMBL" id="JAULSW010000011">
    <property type="protein sequence ID" value="KAK3367975.1"/>
    <property type="molecule type" value="Genomic_DNA"/>
</dbReference>
<comment type="caution">
    <text evidence="1">The sequence shown here is derived from an EMBL/GenBank/DDBJ whole genome shotgun (WGS) entry which is preliminary data.</text>
</comment>
<accession>A0AAE0K1R9</accession>
<name>A0AAE0K1R9_9PEZI</name>
<proteinExistence type="predicted"/>
<reference evidence="1" key="2">
    <citation type="submission" date="2023-06" db="EMBL/GenBank/DDBJ databases">
        <authorList>
            <consortium name="Lawrence Berkeley National Laboratory"/>
            <person name="Haridas S."/>
            <person name="Hensen N."/>
            <person name="Bonometti L."/>
            <person name="Westerberg I."/>
            <person name="Brannstrom I.O."/>
            <person name="Guillou S."/>
            <person name="Cros-Aarteil S."/>
            <person name="Calhoun S."/>
            <person name="Kuo A."/>
            <person name="Mondo S."/>
            <person name="Pangilinan J."/>
            <person name="Riley R."/>
            <person name="LaButti K."/>
            <person name="Andreopoulos B."/>
            <person name="Lipzen A."/>
            <person name="Chen C."/>
            <person name="Yanf M."/>
            <person name="Daum C."/>
            <person name="Ng V."/>
            <person name="Clum A."/>
            <person name="Steindorff A."/>
            <person name="Ohm R."/>
            <person name="Martin F."/>
            <person name="Silar P."/>
            <person name="Natvig D."/>
            <person name="Lalanne C."/>
            <person name="Gautier V."/>
            <person name="Ament-velasquez S.L."/>
            <person name="Kruys A."/>
            <person name="Hutchinson M.I."/>
            <person name="Powell A.J."/>
            <person name="Barry K."/>
            <person name="Miller A.N."/>
            <person name="Grigoriev I.V."/>
            <person name="Debuchy R."/>
            <person name="Gladieux P."/>
            <person name="Thoren M.H."/>
            <person name="Johannesson H."/>
        </authorList>
    </citation>
    <scope>NUCLEOTIDE SEQUENCE</scope>
    <source>
        <strain evidence="1">CBS 232.78</strain>
    </source>
</reference>
<keyword evidence="2" id="KW-1185">Reference proteome</keyword>
<sequence length="588" mass="65804">MTTHNRLMDEYPPSLTSILEKVLANDPRFDVSYHDILTIFASDARVLAATGEDVSLDNETAQGQYLRLQQMQAVRRRALAAATLHLQPEDYTIVTGEHIYPEKIMSLIQPKPVLETYKLWGYATEEAMRNTTKGDSLGFVSQFLSRTGISLEQLVELIRPPHGELYFGKRLVITDPDGRVPPLTAELSDLRLWELYPAAERKSDHQPLAEGLCRQLQSFIRLHKKCGLPVWELDLAIRCLARDRVKSFRGDVISPELVSDLADVARLSQLTGKSVFDILPLWRDIGSYNDIGVREGSIYHKLFLRPSAIAMMGGDHDIFTYAKDGEYLTEPSPFHRHMMLFSVNFRLTANDADSLFEAAKISQSDDMTLGRISSLYRHNLLREMLGIPPGDLAAVLQCLLRTGDIFATPGKTLKMVKAWRELSENDWSVSDILNAINPSTGGNITLSRDEIRSFARSANGVFSSPGSSAPITLDDLVDMASYRKLRDSSARTETSLADLLDSLSTQPPTQMDSLVTSLSAATRWAKDLLKEVLLCKYPNMLAEQISKRLLRLDELVSLEQIIDTVRRIGPKVSVSLLFEMATPEVPLP</sequence>
<reference evidence="1" key="1">
    <citation type="journal article" date="2023" name="Mol. Phylogenet. Evol.">
        <title>Genome-scale phylogeny and comparative genomics of the fungal order Sordariales.</title>
        <authorList>
            <person name="Hensen N."/>
            <person name="Bonometti L."/>
            <person name="Westerberg I."/>
            <person name="Brannstrom I.O."/>
            <person name="Guillou S."/>
            <person name="Cros-Aarteil S."/>
            <person name="Calhoun S."/>
            <person name="Haridas S."/>
            <person name="Kuo A."/>
            <person name="Mondo S."/>
            <person name="Pangilinan J."/>
            <person name="Riley R."/>
            <person name="LaButti K."/>
            <person name="Andreopoulos B."/>
            <person name="Lipzen A."/>
            <person name="Chen C."/>
            <person name="Yan M."/>
            <person name="Daum C."/>
            <person name="Ng V."/>
            <person name="Clum A."/>
            <person name="Steindorff A."/>
            <person name="Ohm R.A."/>
            <person name="Martin F."/>
            <person name="Silar P."/>
            <person name="Natvig D.O."/>
            <person name="Lalanne C."/>
            <person name="Gautier V."/>
            <person name="Ament-Velasquez S.L."/>
            <person name="Kruys A."/>
            <person name="Hutchinson M.I."/>
            <person name="Powell A.J."/>
            <person name="Barry K."/>
            <person name="Miller A.N."/>
            <person name="Grigoriev I.V."/>
            <person name="Debuchy R."/>
            <person name="Gladieux P."/>
            <person name="Hiltunen Thoren M."/>
            <person name="Johannesson H."/>
        </authorList>
    </citation>
    <scope>NUCLEOTIDE SEQUENCE</scope>
    <source>
        <strain evidence="1">CBS 232.78</strain>
    </source>
</reference>